<sequence>MALSVSSAVFASSNAAAATRRNSQVTPGFAPPVGISSRVALVTGLSLASRSVLARRNLVQAAVATEAPTAIPSSAQTAKTIVELVGSGTLSTVDASGIPLGTYVTYVLGADGIPILRLRSSAVHTDNLKANPSCSLFIHAPLQPIRSVARITLIGAVEEISAEEQAEAKEQHAAAMHYAIGVDAPSDDDIFMKLNVSRTFYVGGLGTECKAEEIDVAAYATAEADGLAEFAPELVSYMNGERRMDVLRITGGAVEDATIDDVEDAELLWVDTLGVYIRAVVRNEERVVRANFMHEAIDERDAKSCLTMMAQLAWENERNYQPAPIPTSSDSK</sequence>
<protein>
    <recommendedName>
        <fullName evidence="4">DUF2470 domain-containing protein</fullName>
    </recommendedName>
</protein>
<reference evidence="3" key="1">
    <citation type="submission" date="2021-01" db="EMBL/GenBank/DDBJ databases">
        <authorList>
            <person name="Corre E."/>
            <person name="Pelletier E."/>
            <person name="Niang G."/>
            <person name="Scheremetjew M."/>
            <person name="Finn R."/>
            <person name="Kale V."/>
            <person name="Holt S."/>
            <person name="Cochrane G."/>
            <person name="Meng A."/>
            <person name="Brown T."/>
            <person name="Cohen L."/>
        </authorList>
    </citation>
    <scope>NUCLEOTIDE SEQUENCE</scope>
    <source>
        <strain evidence="3">PLY429</strain>
    </source>
</reference>
<dbReference type="Gene3D" id="2.30.110.10">
    <property type="entry name" value="Electron Transport, Fmn-binding Protein, Chain A"/>
    <property type="match status" value="1"/>
</dbReference>
<dbReference type="InterPro" id="IPR019595">
    <property type="entry name" value="DUF2470"/>
</dbReference>
<evidence type="ECO:0000259" key="1">
    <source>
        <dbReference type="Pfam" id="PF10615"/>
    </source>
</evidence>
<dbReference type="PANTHER" id="PTHR13343:SF22">
    <property type="entry name" value="GLUTAMYL-TRNA REDUCTASE-BINDING PROTEIN, CHLOROPLASTIC"/>
    <property type="match status" value="1"/>
</dbReference>
<dbReference type="InterPro" id="IPR012349">
    <property type="entry name" value="Split_barrel_FMN-bd"/>
</dbReference>
<organism evidence="3">
    <name type="scientific">Tetraselmis chuii</name>
    <dbReference type="NCBI Taxonomy" id="63592"/>
    <lineage>
        <taxon>Eukaryota</taxon>
        <taxon>Viridiplantae</taxon>
        <taxon>Chlorophyta</taxon>
        <taxon>core chlorophytes</taxon>
        <taxon>Chlorodendrophyceae</taxon>
        <taxon>Chlorodendrales</taxon>
        <taxon>Chlorodendraceae</taxon>
        <taxon>Tetraselmis</taxon>
    </lineage>
</organism>
<dbReference type="Pfam" id="PF13883">
    <property type="entry name" value="CREG_beta-barrel"/>
    <property type="match status" value="1"/>
</dbReference>
<dbReference type="AlphaFoldDB" id="A0A7S1SRG9"/>
<accession>A0A7S1SRG9</accession>
<proteinExistence type="predicted"/>
<dbReference type="Pfam" id="PF10615">
    <property type="entry name" value="DUF2470"/>
    <property type="match status" value="1"/>
</dbReference>
<dbReference type="InterPro" id="IPR055343">
    <property type="entry name" value="CREG_beta-barrel"/>
</dbReference>
<gene>
    <name evidence="3" type="ORF">TCHU04912_LOCUS6574</name>
</gene>
<dbReference type="SUPFAM" id="SSF50475">
    <property type="entry name" value="FMN-binding split barrel"/>
    <property type="match status" value="1"/>
</dbReference>
<evidence type="ECO:0000313" key="3">
    <source>
        <dbReference type="EMBL" id="CAD9204339.1"/>
    </source>
</evidence>
<dbReference type="GO" id="GO:0005737">
    <property type="term" value="C:cytoplasm"/>
    <property type="evidence" value="ECO:0007669"/>
    <property type="project" value="UniProtKB-ARBA"/>
</dbReference>
<name>A0A7S1SRG9_9CHLO</name>
<dbReference type="InterPro" id="IPR037119">
    <property type="entry name" value="Haem_oxidase_HugZ-like_sf"/>
</dbReference>
<dbReference type="PANTHER" id="PTHR13343">
    <property type="entry name" value="CREG1 PROTEIN"/>
    <property type="match status" value="1"/>
</dbReference>
<dbReference type="Gene3D" id="3.20.180.10">
    <property type="entry name" value="PNP-oxidase-like"/>
    <property type="match status" value="1"/>
</dbReference>
<dbReference type="EMBL" id="HBGG01012856">
    <property type="protein sequence ID" value="CAD9204339.1"/>
    <property type="molecule type" value="Transcribed_RNA"/>
</dbReference>
<feature type="domain" description="DUF2470" evidence="1">
    <location>
        <begin position="233"/>
        <end position="309"/>
    </location>
</feature>
<evidence type="ECO:0000259" key="2">
    <source>
        <dbReference type="Pfam" id="PF13883"/>
    </source>
</evidence>
<feature type="domain" description="CREG-like beta-barrel" evidence="2">
    <location>
        <begin position="73"/>
        <end position="219"/>
    </location>
</feature>
<evidence type="ECO:0008006" key="4">
    <source>
        <dbReference type="Google" id="ProtNLM"/>
    </source>
</evidence>